<keyword evidence="4" id="KW-0106">Calcium</keyword>
<organism evidence="6 7">
    <name type="scientific">Paenibacillus allorhizoplanae</name>
    <dbReference type="NCBI Taxonomy" id="2905648"/>
    <lineage>
        <taxon>Bacteria</taxon>
        <taxon>Bacillati</taxon>
        <taxon>Bacillota</taxon>
        <taxon>Bacilli</taxon>
        <taxon>Bacillales</taxon>
        <taxon>Paenibacillaceae</taxon>
        <taxon>Paenibacillus</taxon>
    </lineage>
</organism>
<dbReference type="InterPro" id="IPR050738">
    <property type="entry name" value="Sulfatase"/>
</dbReference>
<feature type="domain" description="Sulfatase N-terminal" evidence="5">
    <location>
        <begin position="5"/>
        <end position="394"/>
    </location>
</feature>
<dbReference type="SUPFAM" id="SSF53649">
    <property type="entry name" value="Alkaline phosphatase-like"/>
    <property type="match status" value="1"/>
</dbReference>
<dbReference type="GO" id="GO:0004065">
    <property type="term" value="F:arylsulfatase activity"/>
    <property type="evidence" value="ECO:0007669"/>
    <property type="project" value="UniProtKB-EC"/>
</dbReference>
<dbReference type="InterPro" id="IPR024607">
    <property type="entry name" value="Sulfatase_CS"/>
</dbReference>
<dbReference type="PANTHER" id="PTHR42693:SF53">
    <property type="entry name" value="ENDO-4-O-SULFATASE"/>
    <property type="match status" value="1"/>
</dbReference>
<dbReference type="EMBL" id="CAKMMW010000015">
    <property type="protein sequence ID" value="CAH1217071.1"/>
    <property type="molecule type" value="Genomic_DNA"/>
</dbReference>
<keyword evidence="2" id="KW-0479">Metal-binding</keyword>
<dbReference type="InterPro" id="IPR000917">
    <property type="entry name" value="Sulfatase_N"/>
</dbReference>
<evidence type="ECO:0000256" key="2">
    <source>
        <dbReference type="ARBA" id="ARBA00022723"/>
    </source>
</evidence>
<dbReference type="Pfam" id="PF00884">
    <property type="entry name" value="Sulfatase"/>
    <property type="match status" value="1"/>
</dbReference>
<dbReference type="PROSITE" id="PS00523">
    <property type="entry name" value="SULFATASE_1"/>
    <property type="match status" value="1"/>
</dbReference>
<protein>
    <submittedName>
        <fullName evidence="6">Arylsulfatase</fullName>
        <ecNumber evidence="6">3.1.6.1</ecNumber>
    </submittedName>
</protein>
<evidence type="ECO:0000256" key="1">
    <source>
        <dbReference type="ARBA" id="ARBA00008779"/>
    </source>
</evidence>
<dbReference type="EC" id="3.1.6.1" evidence="6"/>
<comment type="similarity">
    <text evidence="1">Belongs to the sulfatase family.</text>
</comment>
<dbReference type="InterPro" id="IPR017850">
    <property type="entry name" value="Alkaline_phosphatase_core_sf"/>
</dbReference>
<evidence type="ECO:0000259" key="5">
    <source>
        <dbReference type="Pfam" id="PF00884"/>
    </source>
</evidence>
<proteinExistence type="inferred from homology"/>
<dbReference type="PANTHER" id="PTHR42693">
    <property type="entry name" value="ARYLSULFATASE FAMILY MEMBER"/>
    <property type="match status" value="1"/>
</dbReference>
<evidence type="ECO:0000256" key="4">
    <source>
        <dbReference type="ARBA" id="ARBA00022837"/>
    </source>
</evidence>
<keyword evidence="3 6" id="KW-0378">Hydrolase</keyword>
<evidence type="ECO:0000256" key="3">
    <source>
        <dbReference type="ARBA" id="ARBA00022801"/>
    </source>
</evidence>
<dbReference type="Gene3D" id="3.40.720.10">
    <property type="entry name" value="Alkaline Phosphatase, subunit A"/>
    <property type="match status" value="1"/>
</dbReference>
<comment type="caution">
    <text evidence="6">The sequence shown here is derived from an EMBL/GenBank/DDBJ whole genome shotgun (WGS) entry which is preliminary data.</text>
</comment>
<reference evidence="6" key="1">
    <citation type="submission" date="2022-01" db="EMBL/GenBank/DDBJ databases">
        <authorList>
            <person name="Criscuolo A."/>
        </authorList>
    </citation>
    <scope>NUCLEOTIDE SEQUENCE</scope>
    <source>
        <strain evidence="6">CIP111891</strain>
    </source>
</reference>
<evidence type="ECO:0000313" key="7">
    <source>
        <dbReference type="Proteomes" id="UP000838821"/>
    </source>
</evidence>
<gene>
    <name evidence="6" type="ORF">PAECIP111891_04545</name>
</gene>
<accession>A0ABM9CMD0</accession>
<name>A0ABM9CMD0_9BACL</name>
<keyword evidence="7" id="KW-1185">Reference proteome</keyword>
<evidence type="ECO:0000313" key="6">
    <source>
        <dbReference type="EMBL" id="CAH1217071.1"/>
    </source>
</evidence>
<dbReference type="Proteomes" id="UP000838821">
    <property type="component" value="Unassembled WGS sequence"/>
</dbReference>
<sequence>MSRKPNILLITSDQQHWNTIGAFQPEIKTPNLDRLVKEGTTFTRAYCPNPTCTPTRSSLITGQYPSQHGAWTLGTKLSEKVHTVGEDFQKAGYETALIGKAHFQPLASTEKYPSLEAYPLLQDLDFWRQFDESYYGFKHVELTRNHTNEAHAGQHYALWLEEKGCTDWRNYFLPPTGTMDPQQVHKWAIPEEYHYDTWIAERTNALLEQYQSTDQPFFIWASFFDPHPPYLVPEPWDTMYNPNQLTLPKLQQGEHAANPPHFRLAQEEKPDFSSYRESGFGMHGFRSHLHNEEELRKDIAVYYAMTSLMDKYIGRILDKLDQLGLAKDTLVVFTSDHGHLFGHHGLIAKGPFHYEDLIRVPMIVRYPGHVPEGRVSASMQSLVDYAPTLLSYAGLPIPSSMTGKDQREVWNGRQEAARDHILCENHHEPTTIHLKTYVNERYKLTIYYNHSYGELFDLEEDPEEVRNLWDESEHEALKSKLLLRYAWAELGKEPTWMPRIANA</sequence>